<sequence length="1129" mass="122340">MALSHPPLRVILAAAFGGIALLAALGTSLLAGREATRRLEASQHEALDAAAARLAERFDQALSARWRDLRILAGLPLMRDAASSPALRRSILRQLHDSFPDYRLLAFVSPEGQVLIDSRSAIEGRDVAAWPLLRAATLGPVAEDVHEVGRPADPPGEAQPRRLLDLAMPVQDAAGRVIGVVVAQLDWRWLSVLVGRPRPGEPELLVVARSRDVLLGPEALIGHVLPMPVPARGVVGLPDGDGFLVAGRSLRDAGNDPGPGWQVLARRPIEAALAPARALRRDILLYGLGASLLAALLGWVAAAWLARPLRHLADAAARQQAEGSRDPLAPRSGFAEAVVLGHAFDGLLGDCRRSEAALAESEQRLRLAQRAGQIGAYEWDIAADTGRATREYAALHGERLPAEPQAGGDQTWSGHYAHWLARLDPEDRPLTRQRLRRVLDEGGPFALEYRIRLPDGRLRWLHDRGEVLLDAGGRPVRALGAVRDVTARRAAEDALRESEARLRLAQEAGGIGSWDLDLRSGRQVWSERHYALFGLDPALPAPDVAALMACVHEEDRAAVLAARDAALAGEEGALSAEFRIRRASDGAERWLAITGRLIRDAHGRPWRLLGVSRDITEARLREAELRAMLEASPIGVLRGDLHGRILDANDAALRLLGHDRAALAAGGLRWDALAPPAGRRAGEAGIAAVREMGLSPPHEMEYRRPDGSRVPVLVGFTVIGEAREETIAFLLDLTDRKRAEAALRADKVVLEQAVAARTAELAAREGELRRIYDRTPAPFHSVDAEGRLLRVSEEWLTFLGYRREEVLGRRTGEFMLPESAARWEAALAQLRETGDEVREVEYRMRRADGRVVEVLLRARADHDATGRFLLSYSVLFDMTERNRAEARLREAQKLEALGRVAGGVAHDFNNLLQVLTGALQLLADHAARPERVRRYAGVAMQAAERGAELTRRMLAFARQDRLEAAPVPLPEVMQGVATLLRGPLGPDIRLEIAVPPGLPAVRADRSHLELVLVNLALNARDAIAGTGRIRLDAAVEALGEGNPQGLPPADYLRIRVIDSGHGMDAAIRARATEPFFTTKETGQGSGLGLAVAHGFAAQSGGALQIESKPGEGTVVSLWLPQAGPRADRA</sequence>
<dbReference type="SMART" id="SM00091">
    <property type="entry name" value="PAS"/>
    <property type="match status" value="4"/>
</dbReference>
<evidence type="ECO:0000256" key="6">
    <source>
        <dbReference type="SAM" id="Phobius"/>
    </source>
</evidence>
<dbReference type="Gene3D" id="3.30.450.20">
    <property type="entry name" value="PAS domain"/>
    <property type="match status" value="5"/>
</dbReference>
<dbReference type="Pfam" id="PF08447">
    <property type="entry name" value="PAS_3"/>
    <property type="match status" value="2"/>
</dbReference>
<dbReference type="Proteomes" id="UP000249065">
    <property type="component" value="Unassembled WGS sequence"/>
</dbReference>
<feature type="domain" description="PAC" evidence="9">
    <location>
        <begin position="574"/>
        <end position="627"/>
    </location>
</feature>
<keyword evidence="6" id="KW-0812">Transmembrane</keyword>
<dbReference type="SUPFAM" id="SSF55785">
    <property type="entry name" value="PYP-like sensor domain (PAS domain)"/>
    <property type="match status" value="4"/>
</dbReference>
<dbReference type="PROSITE" id="PS50112">
    <property type="entry name" value="PAS"/>
    <property type="match status" value="2"/>
</dbReference>
<name>A0A327M3X0_9PROT</name>
<dbReference type="InterPro" id="IPR035965">
    <property type="entry name" value="PAS-like_dom_sf"/>
</dbReference>
<dbReference type="Pfam" id="PF13426">
    <property type="entry name" value="PAS_9"/>
    <property type="match status" value="2"/>
</dbReference>
<evidence type="ECO:0000256" key="3">
    <source>
        <dbReference type="ARBA" id="ARBA00022553"/>
    </source>
</evidence>
<dbReference type="EC" id="2.7.13.3" evidence="2"/>
<dbReference type="InterPro" id="IPR003594">
    <property type="entry name" value="HATPase_dom"/>
</dbReference>
<dbReference type="CDD" id="cd00082">
    <property type="entry name" value="HisKA"/>
    <property type="match status" value="1"/>
</dbReference>
<dbReference type="Gene3D" id="3.30.565.10">
    <property type="entry name" value="Histidine kinase-like ATPase, C-terminal domain"/>
    <property type="match status" value="1"/>
</dbReference>
<evidence type="ECO:0000313" key="10">
    <source>
        <dbReference type="EMBL" id="RAI57216.1"/>
    </source>
</evidence>
<dbReference type="NCBIfam" id="TIGR00229">
    <property type="entry name" value="sensory_box"/>
    <property type="match status" value="4"/>
</dbReference>
<keyword evidence="6" id="KW-0472">Membrane</keyword>
<dbReference type="PANTHER" id="PTHR43304:SF1">
    <property type="entry name" value="PAC DOMAIN-CONTAINING PROTEIN"/>
    <property type="match status" value="1"/>
</dbReference>
<proteinExistence type="predicted"/>
<dbReference type="InterPro" id="IPR052162">
    <property type="entry name" value="Sensor_kinase/Photoreceptor"/>
</dbReference>
<dbReference type="SUPFAM" id="SSF55874">
    <property type="entry name" value="ATPase domain of HSP90 chaperone/DNA topoisomerase II/histidine kinase"/>
    <property type="match status" value="1"/>
</dbReference>
<reference evidence="11" key="1">
    <citation type="submission" date="2018-06" db="EMBL/GenBank/DDBJ databases">
        <authorList>
            <person name="Khan S.A."/>
        </authorList>
    </citation>
    <scope>NUCLEOTIDE SEQUENCE [LARGE SCALE GENOMIC DNA]</scope>
    <source>
        <strain evidence="11">DB-1506</strain>
    </source>
</reference>
<comment type="catalytic activity">
    <reaction evidence="1">
        <text>ATP + protein L-histidine = ADP + protein N-phospho-L-histidine.</text>
        <dbReference type="EC" id="2.7.13.3"/>
    </reaction>
</comment>
<evidence type="ECO:0000259" key="8">
    <source>
        <dbReference type="PROSITE" id="PS50112"/>
    </source>
</evidence>
<evidence type="ECO:0000313" key="11">
    <source>
        <dbReference type="Proteomes" id="UP000249065"/>
    </source>
</evidence>
<evidence type="ECO:0000259" key="7">
    <source>
        <dbReference type="PROSITE" id="PS50109"/>
    </source>
</evidence>
<dbReference type="InterPro" id="IPR036097">
    <property type="entry name" value="HisK_dim/P_sf"/>
</dbReference>
<dbReference type="SMART" id="SM00388">
    <property type="entry name" value="HisKA"/>
    <property type="match status" value="1"/>
</dbReference>
<dbReference type="OrthoDB" id="9795133at2"/>
<dbReference type="InterPro" id="IPR001610">
    <property type="entry name" value="PAC"/>
</dbReference>
<dbReference type="SUPFAM" id="SSF47384">
    <property type="entry name" value="Homodimeric domain of signal transducing histidine kinase"/>
    <property type="match status" value="1"/>
</dbReference>
<dbReference type="InterPro" id="IPR004358">
    <property type="entry name" value="Sig_transdc_His_kin-like_C"/>
</dbReference>
<dbReference type="RefSeq" id="WP_111471733.1">
    <property type="nucleotide sequence ID" value="NZ_QLIX01000020.1"/>
</dbReference>
<dbReference type="InterPro" id="IPR000014">
    <property type="entry name" value="PAS"/>
</dbReference>
<protein>
    <recommendedName>
        <fullName evidence="2">histidine kinase</fullName>
        <ecNumber evidence="2">2.7.13.3</ecNumber>
    </recommendedName>
</protein>
<dbReference type="Gene3D" id="1.10.287.130">
    <property type="match status" value="1"/>
</dbReference>
<feature type="transmembrane region" description="Helical" evidence="6">
    <location>
        <begin position="12"/>
        <end position="32"/>
    </location>
</feature>
<dbReference type="Pfam" id="PF02518">
    <property type="entry name" value="HATPase_c"/>
    <property type="match status" value="1"/>
</dbReference>
<keyword evidence="5" id="KW-0418">Kinase</keyword>
<feature type="transmembrane region" description="Helical" evidence="6">
    <location>
        <begin position="283"/>
        <end position="306"/>
    </location>
</feature>
<feature type="domain" description="Histidine kinase" evidence="7">
    <location>
        <begin position="903"/>
        <end position="1123"/>
    </location>
</feature>
<dbReference type="Gene3D" id="6.10.340.10">
    <property type="match status" value="1"/>
</dbReference>
<dbReference type="InterPro" id="IPR013655">
    <property type="entry name" value="PAS_fold_3"/>
</dbReference>
<evidence type="ECO:0000256" key="1">
    <source>
        <dbReference type="ARBA" id="ARBA00000085"/>
    </source>
</evidence>
<gene>
    <name evidence="10" type="ORF">DOO78_20475</name>
</gene>
<dbReference type="PRINTS" id="PR00344">
    <property type="entry name" value="BCTRLSENSOR"/>
</dbReference>
<dbReference type="InterPro" id="IPR005467">
    <property type="entry name" value="His_kinase_dom"/>
</dbReference>
<dbReference type="SMART" id="SM00387">
    <property type="entry name" value="HATPase_c"/>
    <property type="match status" value="1"/>
</dbReference>
<keyword evidence="11" id="KW-1185">Reference proteome</keyword>
<dbReference type="Pfam" id="PF00512">
    <property type="entry name" value="HisKA"/>
    <property type="match status" value="1"/>
</dbReference>
<dbReference type="PROSITE" id="PS50109">
    <property type="entry name" value="HIS_KIN"/>
    <property type="match status" value="1"/>
</dbReference>
<dbReference type="GO" id="GO:0000155">
    <property type="term" value="F:phosphorelay sensor kinase activity"/>
    <property type="evidence" value="ECO:0007669"/>
    <property type="project" value="InterPro"/>
</dbReference>
<dbReference type="PROSITE" id="PS50113">
    <property type="entry name" value="PAC"/>
    <property type="match status" value="3"/>
</dbReference>
<keyword evidence="6" id="KW-1133">Transmembrane helix</keyword>
<dbReference type="CDD" id="cd00130">
    <property type="entry name" value="PAS"/>
    <property type="match status" value="3"/>
</dbReference>
<feature type="domain" description="PAC" evidence="9">
    <location>
        <begin position="445"/>
        <end position="497"/>
    </location>
</feature>
<feature type="domain" description="PAS" evidence="8">
    <location>
        <begin position="764"/>
        <end position="834"/>
    </location>
</feature>
<dbReference type="PANTHER" id="PTHR43304">
    <property type="entry name" value="PHYTOCHROME-LIKE PROTEIN CPH1"/>
    <property type="match status" value="1"/>
</dbReference>
<dbReference type="SMART" id="SM00086">
    <property type="entry name" value="PAC"/>
    <property type="match status" value="4"/>
</dbReference>
<evidence type="ECO:0000256" key="4">
    <source>
        <dbReference type="ARBA" id="ARBA00022679"/>
    </source>
</evidence>
<feature type="domain" description="PAS" evidence="8">
    <location>
        <begin position="621"/>
        <end position="663"/>
    </location>
</feature>
<dbReference type="InterPro" id="IPR000700">
    <property type="entry name" value="PAS-assoc_C"/>
</dbReference>
<dbReference type="InterPro" id="IPR036890">
    <property type="entry name" value="HATPase_C_sf"/>
</dbReference>
<keyword evidence="4" id="KW-0808">Transferase</keyword>
<evidence type="ECO:0000259" key="9">
    <source>
        <dbReference type="PROSITE" id="PS50113"/>
    </source>
</evidence>
<feature type="domain" description="PAC" evidence="9">
    <location>
        <begin position="838"/>
        <end position="890"/>
    </location>
</feature>
<dbReference type="AlphaFoldDB" id="A0A327M3X0"/>
<dbReference type="EMBL" id="QLIX01000020">
    <property type="protein sequence ID" value="RAI57216.1"/>
    <property type="molecule type" value="Genomic_DNA"/>
</dbReference>
<dbReference type="InterPro" id="IPR003661">
    <property type="entry name" value="HisK_dim/P_dom"/>
</dbReference>
<evidence type="ECO:0000256" key="2">
    <source>
        <dbReference type="ARBA" id="ARBA00012438"/>
    </source>
</evidence>
<keyword evidence="3" id="KW-0597">Phosphoprotein</keyword>
<comment type="caution">
    <text evidence="10">The sequence shown here is derived from an EMBL/GenBank/DDBJ whole genome shotgun (WGS) entry which is preliminary data.</text>
</comment>
<organism evidence="10 11">
    <name type="scientific">Roseicella frigidaeris</name>
    <dbReference type="NCBI Taxonomy" id="2230885"/>
    <lineage>
        <taxon>Bacteria</taxon>
        <taxon>Pseudomonadati</taxon>
        <taxon>Pseudomonadota</taxon>
        <taxon>Alphaproteobacteria</taxon>
        <taxon>Acetobacterales</taxon>
        <taxon>Roseomonadaceae</taxon>
        <taxon>Roseicella</taxon>
    </lineage>
</organism>
<evidence type="ECO:0000256" key="5">
    <source>
        <dbReference type="ARBA" id="ARBA00022777"/>
    </source>
</evidence>
<accession>A0A327M3X0</accession>
<dbReference type="Gene3D" id="2.10.70.100">
    <property type="match status" value="2"/>
</dbReference>